<accession>A0A2C9L7C7</accession>
<proteinExistence type="predicted"/>
<keyword evidence="4 9" id="KW-1133">Transmembrane helix</keyword>
<keyword evidence="5" id="KW-0297">G-protein coupled receptor</keyword>
<gene>
    <name evidence="10" type="primary">106076219</name>
</gene>
<reference evidence="10" key="1">
    <citation type="submission" date="2020-05" db="UniProtKB">
        <authorList>
            <consortium name="EnsemblMetazoa"/>
        </authorList>
    </citation>
    <scope>IDENTIFICATION</scope>
    <source>
        <strain evidence="10">BB02</strain>
    </source>
</reference>
<dbReference type="InterPro" id="IPR000276">
    <property type="entry name" value="GPCR_Rhodpsn"/>
</dbReference>
<organism evidence="10 11">
    <name type="scientific">Biomphalaria glabrata</name>
    <name type="common">Bloodfluke planorb</name>
    <name type="synonym">Freshwater snail</name>
    <dbReference type="NCBI Taxonomy" id="6526"/>
    <lineage>
        <taxon>Eukaryota</taxon>
        <taxon>Metazoa</taxon>
        <taxon>Spiralia</taxon>
        <taxon>Lophotrochozoa</taxon>
        <taxon>Mollusca</taxon>
        <taxon>Gastropoda</taxon>
        <taxon>Heterobranchia</taxon>
        <taxon>Euthyneura</taxon>
        <taxon>Panpulmonata</taxon>
        <taxon>Hygrophila</taxon>
        <taxon>Lymnaeoidea</taxon>
        <taxon>Planorbidae</taxon>
        <taxon>Biomphalaria</taxon>
    </lineage>
</organism>
<keyword evidence="3 9" id="KW-0812">Transmembrane</keyword>
<evidence type="ECO:0000256" key="7">
    <source>
        <dbReference type="ARBA" id="ARBA00023170"/>
    </source>
</evidence>
<dbReference type="STRING" id="6526.A0A2C9L7C7"/>
<dbReference type="SUPFAM" id="SSF56219">
    <property type="entry name" value="DNase I-like"/>
    <property type="match status" value="1"/>
</dbReference>
<dbReference type="SUPFAM" id="SSF81321">
    <property type="entry name" value="Family A G protein-coupled receptor-like"/>
    <property type="match status" value="1"/>
</dbReference>
<dbReference type="GO" id="GO:0008528">
    <property type="term" value="F:G protein-coupled peptide receptor activity"/>
    <property type="evidence" value="ECO:0007669"/>
    <property type="project" value="TreeGrafter"/>
</dbReference>
<evidence type="ECO:0000313" key="11">
    <source>
        <dbReference type="Proteomes" id="UP000076420"/>
    </source>
</evidence>
<dbReference type="PANTHER" id="PTHR24230">
    <property type="entry name" value="G-PROTEIN COUPLED RECEPTOR"/>
    <property type="match status" value="1"/>
</dbReference>
<evidence type="ECO:0000256" key="2">
    <source>
        <dbReference type="ARBA" id="ARBA00022475"/>
    </source>
</evidence>
<dbReference type="GO" id="GO:0005886">
    <property type="term" value="C:plasma membrane"/>
    <property type="evidence" value="ECO:0007669"/>
    <property type="project" value="UniProtKB-SubCell"/>
</dbReference>
<dbReference type="EnsemblMetazoa" id="BGLB027905-RA">
    <property type="protein sequence ID" value="BGLB027905-PA"/>
    <property type="gene ID" value="BGLB027905"/>
</dbReference>
<protein>
    <recommendedName>
        <fullName evidence="12">G-protein coupled receptors family 1 profile domain-containing protein</fullName>
    </recommendedName>
</protein>
<evidence type="ECO:0008006" key="12">
    <source>
        <dbReference type="Google" id="ProtNLM"/>
    </source>
</evidence>
<dbReference type="VEuPathDB" id="VectorBase:BGLAX_040066"/>
<dbReference type="Proteomes" id="UP000076420">
    <property type="component" value="Unassembled WGS sequence"/>
</dbReference>
<feature type="transmembrane region" description="Helical" evidence="9">
    <location>
        <begin position="84"/>
        <end position="106"/>
    </location>
</feature>
<evidence type="ECO:0000256" key="1">
    <source>
        <dbReference type="ARBA" id="ARBA00004651"/>
    </source>
</evidence>
<dbReference type="KEGG" id="bgt:106076219"/>
<evidence type="ECO:0000256" key="5">
    <source>
        <dbReference type="ARBA" id="ARBA00023040"/>
    </source>
</evidence>
<keyword evidence="7" id="KW-0675">Receptor</keyword>
<dbReference type="GO" id="GO:0007218">
    <property type="term" value="P:neuropeptide signaling pathway"/>
    <property type="evidence" value="ECO:0007669"/>
    <property type="project" value="TreeGrafter"/>
</dbReference>
<keyword evidence="6 9" id="KW-0472">Membrane</keyword>
<keyword evidence="8" id="KW-0807">Transducer</keyword>
<dbReference type="PANTHER" id="PTHR24230:SF163">
    <property type="entry name" value="CORAZONIN RECEPTOR, ISOFORM B"/>
    <property type="match status" value="1"/>
</dbReference>
<evidence type="ECO:0000256" key="8">
    <source>
        <dbReference type="ARBA" id="ARBA00023224"/>
    </source>
</evidence>
<dbReference type="VEuPathDB" id="VectorBase:BGLAX_040019"/>
<dbReference type="AlphaFoldDB" id="A0A2C9L7C7"/>
<evidence type="ECO:0000256" key="4">
    <source>
        <dbReference type="ARBA" id="ARBA00022989"/>
    </source>
</evidence>
<dbReference type="InterPro" id="IPR036691">
    <property type="entry name" value="Endo/exonu/phosph_ase_sf"/>
</dbReference>
<evidence type="ECO:0000256" key="3">
    <source>
        <dbReference type="ARBA" id="ARBA00022692"/>
    </source>
</evidence>
<evidence type="ECO:0000256" key="6">
    <source>
        <dbReference type="ARBA" id="ARBA00023136"/>
    </source>
</evidence>
<comment type="subcellular location">
    <subcellularLocation>
        <location evidence="1">Cell membrane</location>
        <topology evidence="1">Multi-pass membrane protein</topology>
    </subcellularLocation>
</comment>
<keyword evidence="2" id="KW-1003">Cell membrane</keyword>
<evidence type="ECO:0000313" key="10">
    <source>
        <dbReference type="EnsemblMetazoa" id="BGLB027905-PA"/>
    </source>
</evidence>
<evidence type="ECO:0000256" key="9">
    <source>
        <dbReference type="SAM" id="Phobius"/>
    </source>
</evidence>
<dbReference type="VEuPathDB" id="VectorBase:BGLB027905"/>
<name>A0A2C9L7C7_BIOGL</name>
<sequence length="241" mass="27453">MEYLKKECFAENGSTLYISITQVDSFDLVSLTINTSGLVPRDSSARPDWEFNYEEMFGPNVTCSTHQLELPRDMRFTEDTMISVLAYICMFLVSFVGNAMVFTSLWGSRRSRINLCILHLSVADLFVACVFLPLETTWHITVSWRAGDLACRNCINCVVNSYSISYQLITICLQVSPFSITIIQAYAFTSTNEDIAVERFYEHLQEVINNVPKNHILVVQGDWNAKVGRDSYQTWKDTCGN</sequence>
<dbReference type="OrthoDB" id="6435638at2759"/>
<dbReference type="Gene3D" id="1.20.1070.10">
    <property type="entry name" value="Rhodopsin 7-helix transmembrane proteins"/>
    <property type="match status" value="1"/>
</dbReference>
<dbReference type="PRINTS" id="PR00237">
    <property type="entry name" value="GPCRRHODOPSN"/>
</dbReference>